<keyword evidence="10" id="KW-1185">Reference proteome</keyword>
<evidence type="ECO:0000256" key="4">
    <source>
        <dbReference type="ARBA" id="ARBA00022723"/>
    </source>
</evidence>
<keyword evidence="5 6" id="KW-0408">Iron</keyword>
<evidence type="ECO:0000256" key="7">
    <source>
        <dbReference type="RuleBase" id="RU000461"/>
    </source>
</evidence>
<feature type="transmembrane region" description="Helical" evidence="8">
    <location>
        <begin position="7"/>
        <end position="28"/>
    </location>
</feature>
<keyword evidence="3 6" id="KW-0349">Heme</keyword>
<keyword evidence="8" id="KW-0472">Membrane</keyword>
<accession>A0A9N9VJ33</accession>
<dbReference type="GO" id="GO:0004497">
    <property type="term" value="F:monooxygenase activity"/>
    <property type="evidence" value="ECO:0007669"/>
    <property type="project" value="UniProtKB-KW"/>
</dbReference>
<dbReference type="GO" id="GO:0005506">
    <property type="term" value="F:iron ion binding"/>
    <property type="evidence" value="ECO:0007669"/>
    <property type="project" value="InterPro"/>
</dbReference>
<evidence type="ECO:0000256" key="5">
    <source>
        <dbReference type="ARBA" id="ARBA00023004"/>
    </source>
</evidence>
<dbReference type="InterPro" id="IPR002401">
    <property type="entry name" value="Cyt_P450_E_grp-I"/>
</dbReference>
<dbReference type="AlphaFoldDB" id="A0A9N9VJ33"/>
<comment type="caution">
    <text evidence="9">The sequence shown here is derived from an EMBL/GenBank/DDBJ whole genome shotgun (WGS) entry which is preliminary data.</text>
</comment>
<dbReference type="FunFam" id="1.10.630.10:FF:000050">
    <property type="entry name" value="Cytochrome P450 monooxygenase"/>
    <property type="match status" value="1"/>
</dbReference>
<dbReference type="PRINTS" id="PR00385">
    <property type="entry name" value="P450"/>
</dbReference>
<organism evidence="9 10">
    <name type="scientific">Clonostachys rhizophaga</name>
    <dbReference type="NCBI Taxonomy" id="160324"/>
    <lineage>
        <taxon>Eukaryota</taxon>
        <taxon>Fungi</taxon>
        <taxon>Dikarya</taxon>
        <taxon>Ascomycota</taxon>
        <taxon>Pezizomycotina</taxon>
        <taxon>Sordariomycetes</taxon>
        <taxon>Hypocreomycetidae</taxon>
        <taxon>Hypocreales</taxon>
        <taxon>Bionectriaceae</taxon>
        <taxon>Clonostachys</taxon>
    </lineage>
</organism>
<evidence type="ECO:0000313" key="10">
    <source>
        <dbReference type="Proteomes" id="UP000696573"/>
    </source>
</evidence>
<evidence type="ECO:0000256" key="6">
    <source>
        <dbReference type="PIRSR" id="PIRSR602401-1"/>
    </source>
</evidence>
<proteinExistence type="inferred from homology"/>
<evidence type="ECO:0000256" key="2">
    <source>
        <dbReference type="ARBA" id="ARBA00010617"/>
    </source>
</evidence>
<dbReference type="Proteomes" id="UP000696573">
    <property type="component" value="Unassembled WGS sequence"/>
</dbReference>
<dbReference type="InterPro" id="IPR001128">
    <property type="entry name" value="Cyt_P450"/>
</dbReference>
<dbReference type="InterPro" id="IPR017972">
    <property type="entry name" value="Cyt_P450_CS"/>
</dbReference>
<comment type="cofactor">
    <cofactor evidence="1 6">
        <name>heme</name>
        <dbReference type="ChEBI" id="CHEBI:30413"/>
    </cofactor>
</comment>
<evidence type="ECO:0000256" key="3">
    <source>
        <dbReference type="ARBA" id="ARBA00022617"/>
    </source>
</evidence>
<evidence type="ECO:0000256" key="8">
    <source>
        <dbReference type="SAM" id="Phobius"/>
    </source>
</evidence>
<name>A0A9N9VJ33_9HYPO</name>
<dbReference type="Gene3D" id="1.10.630.10">
    <property type="entry name" value="Cytochrome P450"/>
    <property type="match status" value="1"/>
</dbReference>
<keyword evidence="8" id="KW-1133">Transmembrane helix</keyword>
<keyword evidence="7" id="KW-0503">Monooxygenase</keyword>
<feature type="binding site" description="axial binding residue" evidence="6">
    <location>
        <position position="448"/>
    </location>
    <ligand>
        <name>heme</name>
        <dbReference type="ChEBI" id="CHEBI:30413"/>
    </ligand>
    <ligandPart>
        <name>Fe</name>
        <dbReference type="ChEBI" id="CHEBI:18248"/>
    </ligandPart>
</feature>
<dbReference type="Pfam" id="PF00067">
    <property type="entry name" value="p450"/>
    <property type="match status" value="1"/>
</dbReference>
<dbReference type="PANTHER" id="PTHR24305">
    <property type="entry name" value="CYTOCHROME P450"/>
    <property type="match status" value="1"/>
</dbReference>
<protein>
    <submittedName>
        <fullName evidence="9">Uncharacterized protein</fullName>
    </submittedName>
</protein>
<dbReference type="GO" id="GO:0020037">
    <property type="term" value="F:heme binding"/>
    <property type="evidence" value="ECO:0007669"/>
    <property type="project" value="InterPro"/>
</dbReference>
<comment type="similarity">
    <text evidence="2 7">Belongs to the cytochrome P450 family.</text>
</comment>
<sequence>MALSIQHVAWLGLFAVLVWTIQILYVSLRPGLRDLPGPWLARYTPLWRIVFVFSGKAPEGYRKLHAKHGQMVRTAPKVVDISDPSAISLIYGIGSKFIKSDFYRFFDVMYQEEAMASMFSTRSPEEHKALKRPVAQKFSMTSIKTLEYLVDPCSEIFTATMKEMQGQVVDLGVWLQWYAFDVIGAITFSKRFGFMEHREDVSNVLSGIDLGLRLGGVLGQVPMLNGFSMGSKTFHNILSYLSLPNPMDIVTKMVLEAIKSYDAQTSTTDSRGDFLAYFRQQQKSTGEVMPDRELMNHLTNNLLAGSDTTGISLRAVFYYLMRNDDSYKKLQREIDDLDDAGKLSPVISYAESLQMDYLQLCLKEAMRMHPGVQYPLERVVPHGGANINGHFLPEGTIVGVNAAVIHRDREIFGQDADEFRPERWLCDEETAKVMDRHLLTFGAGARTCIGKNISIMEMGKLVPQILRQFDLEWASNEPDWKVETFWFAKQTGLLVRFRERSRNSQVSLEKAAL</sequence>
<dbReference type="EMBL" id="CABFNQ020000726">
    <property type="protein sequence ID" value="CAH0027257.1"/>
    <property type="molecule type" value="Genomic_DNA"/>
</dbReference>
<keyword evidence="8" id="KW-0812">Transmembrane</keyword>
<gene>
    <name evidence="9" type="ORF">CRHIZ90672A_00003787</name>
</gene>
<evidence type="ECO:0000313" key="9">
    <source>
        <dbReference type="EMBL" id="CAH0027257.1"/>
    </source>
</evidence>
<dbReference type="PANTHER" id="PTHR24305:SF232">
    <property type="entry name" value="P450, PUTATIVE (EUROFUNG)-RELATED"/>
    <property type="match status" value="1"/>
</dbReference>
<dbReference type="PRINTS" id="PR00463">
    <property type="entry name" value="EP450I"/>
</dbReference>
<dbReference type="GO" id="GO:0016705">
    <property type="term" value="F:oxidoreductase activity, acting on paired donors, with incorporation or reduction of molecular oxygen"/>
    <property type="evidence" value="ECO:0007669"/>
    <property type="project" value="InterPro"/>
</dbReference>
<keyword evidence="7" id="KW-0560">Oxidoreductase</keyword>
<dbReference type="OrthoDB" id="3934656at2759"/>
<reference evidence="9" key="1">
    <citation type="submission" date="2021-10" db="EMBL/GenBank/DDBJ databases">
        <authorList>
            <person name="Piombo E."/>
        </authorList>
    </citation>
    <scope>NUCLEOTIDE SEQUENCE</scope>
</reference>
<evidence type="ECO:0000256" key="1">
    <source>
        <dbReference type="ARBA" id="ARBA00001971"/>
    </source>
</evidence>
<dbReference type="SUPFAM" id="SSF48264">
    <property type="entry name" value="Cytochrome P450"/>
    <property type="match status" value="1"/>
</dbReference>
<keyword evidence="4 6" id="KW-0479">Metal-binding</keyword>
<dbReference type="CDD" id="cd11060">
    <property type="entry name" value="CYP57A1-like"/>
    <property type="match status" value="1"/>
</dbReference>
<dbReference type="PROSITE" id="PS00086">
    <property type="entry name" value="CYTOCHROME_P450"/>
    <property type="match status" value="1"/>
</dbReference>
<dbReference type="InterPro" id="IPR050121">
    <property type="entry name" value="Cytochrome_P450_monoxygenase"/>
</dbReference>
<dbReference type="InterPro" id="IPR036396">
    <property type="entry name" value="Cyt_P450_sf"/>
</dbReference>